<evidence type="ECO:0000256" key="7">
    <source>
        <dbReference type="SAM" id="Phobius"/>
    </source>
</evidence>
<comment type="subcellular location">
    <subcellularLocation>
        <location evidence="1">Membrane</location>
        <topology evidence="1">Multi-pass membrane protein</topology>
    </subcellularLocation>
</comment>
<feature type="compositionally biased region" description="Acidic residues" evidence="6">
    <location>
        <begin position="134"/>
        <end position="145"/>
    </location>
</feature>
<dbReference type="InterPro" id="IPR009311">
    <property type="entry name" value="IFI6/IFI27-like"/>
</dbReference>
<evidence type="ECO:0000256" key="2">
    <source>
        <dbReference type="ARBA" id="ARBA00007262"/>
    </source>
</evidence>
<name>A0AAE0PI37_SORBR</name>
<dbReference type="PANTHER" id="PTHR16932">
    <property type="entry name" value="INTERFERON ALPHA-INDUCIBLE PROTEIN 27"/>
    <property type="match status" value="1"/>
</dbReference>
<dbReference type="EMBL" id="JAUTDP010000004">
    <property type="protein sequence ID" value="KAK3400287.1"/>
    <property type="molecule type" value="Genomic_DNA"/>
</dbReference>
<comment type="caution">
    <text evidence="8">The sequence shown here is derived from an EMBL/GenBank/DDBJ whole genome shotgun (WGS) entry which is preliminary data.</text>
</comment>
<keyword evidence="5 7" id="KW-0472">Membrane</keyword>
<accession>A0AAE0PI37</accession>
<keyword evidence="3 7" id="KW-0812">Transmembrane</keyword>
<dbReference type="PANTHER" id="PTHR16932:SF18">
    <property type="entry name" value="INTERFERON, ALPHA-INDUCIBLE PROTEIN 27-LIKE 2"/>
    <property type="match status" value="1"/>
</dbReference>
<comment type="similarity">
    <text evidence="2">Belongs to the IFI6/IFI27 family.</text>
</comment>
<protein>
    <submittedName>
        <fullName evidence="8">Uncharacterized protein</fullName>
    </submittedName>
</protein>
<dbReference type="AlphaFoldDB" id="A0AAE0PI37"/>
<evidence type="ECO:0000313" key="8">
    <source>
        <dbReference type="EMBL" id="KAK3400287.1"/>
    </source>
</evidence>
<feature type="compositionally biased region" description="Acidic residues" evidence="6">
    <location>
        <begin position="176"/>
        <end position="199"/>
    </location>
</feature>
<keyword evidence="9" id="KW-1185">Reference proteome</keyword>
<evidence type="ECO:0000313" key="9">
    <source>
        <dbReference type="Proteomes" id="UP001281003"/>
    </source>
</evidence>
<proteinExistence type="inferred from homology"/>
<dbReference type="InterPro" id="IPR038213">
    <property type="entry name" value="IFI6/IFI27-like_sf"/>
</dbReference>
<keyword evidence="4 7" id="KW-1133">Transmembrane helix</keyword>
<dbReference type="Gene3D" id="6.10.110.10">
    <property type="match status" value="1"/>
</dbReference>
<evidence type="ECO:0000256" key="5">
    <source>
        <dbReference type="ARBA" id="ARBA00023136"/>
    </source>
</evidence>
<reference evidence="8" key="1">
    <citation type="journal article" date="2023" name="Mol. Phylogenet. Evol.">
        <title>Genome-scale phylogeny and comparative genomics of the fungal order Sordariales.</title>
        <authorList>
            <person name="Hensen N."/>
            <person name="Bonometti L."/>
            <person name="Westerberg I."/>
            <person name="Brannstrom I.O."/>
            <person name="Guillou S."/>
            <person name="Cros-Aarteil S."/>
            <person name="Calhoun S."/>
            <person name="Haridas S."/>
            <person name="Kuo A."/>
            <person name="Mondo S."/>
            <person name="Pangilinan J."/>
            <person name="Riley R."/>
            <person name="LaButti K."/>
            <person name="Andreopoulos B."/>
            <person name="Lipzen A."/>
            <person name="Chen C."/>
            <person name="Yan M."/>
            <person name="Daum C."/>
            <person name="Ng V."/>
            <person name="Clum A."/>
            <person name="Steindorff A."/>
            <person name="Ohm R.A."/>
            <person name="Martin F."/>
            <person name="Silar P."/>
            <person name="Natvig D.O."/>
            <person name="Lalanne C."/>
            <person name="Gautier V."/>
            <person name="Ament-Velasquez S.L."/>
            <person name="Kruys A."/>
            <person name="Hutchinson M.I."/>
            <person name="Powell A.J."/>
            <person name="Barry K."/>
            <person name="Miller A.N."/>
            <person name="Grigoriev I.V."/>
            <person name="Debuchy R."/>
            <person name="Gladieux P."/>
            <person name="Hiltunen Thoren M."/>
            <person name="Johannesson H."/>
        </authorList>
    </citation>
    <scope>NUCLEOTIDE SEQUENCE</scope>
    <source>
        <strain evidence="8">FGSC 1904</strain>
    </source>
</reference>
<feature type="region of interest" description="Disordered" evidence="6">
    <location>
        <begin position="131"/>
        <end position="217"/>
    </location>
</feature>
<organism evidence="8 9">
    <name type="scientific">Sordaria brevicollis</name>
    <dbReference type="NCBI Taxonomy" id="83679"/>
    <lineage>
        <taxon>Eukaryota</taxon>
        <taxon>Fungi</taxon>
        <taxon>Dikarya</taxon>
        <taxon>Ascomycota</taxon>
        <taxon>Pezizomycotina</taxon>
        <taxon>Sordariomycetes</taxon>
        <taxon>Sordariomycetidae</taxon>
        <taxon>Sordariales</taxon>
        <taxon>Sordariaceae</taxon>
        <taxon>Sordaria</taxon>
    </lineage>
</organism>
<evidence type="ECO:0000256" key="1">
    <source>
        <dbReference type="ARBA" id="ARBA00004141"/>
    </source>
</evidence>
<feature type="transmembrane region" description="Helical" evidence="7">
    <location>
        <begin position="58"/>
        <end position="78"/>
    </location>
</feature>
<dbReference type="GO" id="GO:0016020">
    <property type="term" value="C:membrane"/>
    <property type="evidence" value="ECO:0007669"/>
    <property type="project" value="UniProtKB-SubCell"/>
</dbReference>
<evidence type="ECO:0000256" key="6">
    <source>
        <dbReference type="SAM" id="MobiDB-lite"/>
    </source>
</evidence>
<sequence>MPKFPWDEEGWDDLDAEEKRRRIKEWIRKHRTTAASVGLGLVGATIVVAPAVVTAPVVGALGLLGFGSGGIVGGSMAAGMQAMIGNVAAGSWFASLTSTAMGGYGLAGLTTAVQSFGAYTSVTGLITGLMNRNEDEDNGENDGEDTAGPGSSTPKGPKDDGDGSGAGKPLPATQDELQDKEFDEETPMFDESGASDEDSFIQVPDPSPVGRRIIIDL</sequence>
<reference evidence="8" key="2">
    <citation type="submission" date="2023-07" db="EMBL/GenBank/DDBJ databases">
        <authorList>
            <consortium name="Lawrence Berkeley National Laboratory"/>
            <person name="Haridas S."/>
            <person name="Hensen N."/>
            <person name="Bonometti L."/>
            <person name="Westerberg I."/>
            <person name="Brannstrom I.O."/>
            <person name="Guillou S."/>
            <person name="Cros-Aarteil S."/>
            <person name="Calhoun S."/>
            <person name="Kuo A."/>
            <person name="Mondo S."/>
            <person name="Pangilinan J."/>
            <person name="Riley R."/>
            <person name="LaButti K."/>
            <person name="Andreopoulos B."/>
            <person name="Lipzen A."/>
            <person name="Chen C."/>
            <person name="Yanf M."/>
            <person name="Daum C."/>
            <person name="Ng V."/>
            <person name="Clum A."/>
            <person name="Steindorff A."/>
            <person name="Ohm R."/>
            <person name="Martin F."/>
            <person name="Silar P."/>
            <person name="Natvig D."/>
            <person name="Lalanne C."/>
            <person name="Gautier V."/>
            <person name="Ament-velasquez S.L."/>
            <person name="Kruys A."/>
            <person name="Hutchinson M.I."/>
            <person name="Powell A.J."/>
            <person name="Barry K."/>
            <person name="Miller A.N."/>
            <person name="Grigoriev I.V."/>
            <person name="Debuchy R."/>
            <person name="Gladieux P."/>
            <person name="Thoren M.H."/>
            <person name="Johannesson H."/>
        </authorList>
    </citation>
    <scope>NUCLEOTIDE SEQUENCE</scope>
    <source>
        <strain evidence="8">FGSC 1904</strain>
    </source>
</reference>
<feature type="transmembrane region" description="Helical" evidence="7">
    <location>
        <begin position="32"/>
        <end position="52"/>
    </location>
</feature>
<evidence type="ECO:0000256" key="3">
    <source>
        <dbReference type="ARBA" id="ARBA00022692"/>
    </source>
</evidence>
<evidence type="ECO:0000256" key="4">
    <source>
        <dbReference type="ARBA" id="ARBA00022989"/>
    </source>
</evidence>
<gene>
    <name evidence="8" type="ORF">B0T20DRAFT_181340</name>
</gene>
<dbReference type="Proteomes" id="UP001281003">
    <property type="component" value="Unassembled WGS sequence"/>
</dbReference>
<dbReference type="Pfam" id="PF06140">
    <property type="entry name" value="Ifi-6-16"/>
    <property type="match status" value="1"/>
</dbReference>